<accession>A0ABR1M3L0</accession>
<feature type="domain" description="Zn(2)-C6 fungal-type" evidence="6">
    <location>
        <begin position="25"/>
        <end position="54"/>
    </location>
</feature>
<keyword evidence="2" id="KW-0805">Transcription regulation</keyword>
<dbReference type="InterPro" id="IPR036864">
    <property type="entry name" value="Zn2-C6_fun-type_DNA-bd_sf"/>
</dbReference>
<comment type="caution">
    <text evidence="7">The sequence shown here is derived from an EMBL/GenBank/DDBJ whole genome shotgun (WGS) entry which is preliminary data.</text>
</comment>
<feature type="compositionally biased region" description="Polar residues" evidence="5">
    <location>
        <begin position="92"/>
        <end position="126"/>
    </location>
</feature>
<dbReference type="Pfam" id="PF04082">
    <property type="entry name" value="Fungal_trans"/>
    <property type="match status" value="1"/>
</dbReference>
<reference evidence="7 8" key="1">
    <citation type="submission" date="2024-04" db="EMBL/GenBank/DDBJ databases">
        <title>Phyllosticta paracitricarpa is synonymous to the EU quarantine fungus P. citricarpa based on phylogenomic analyses.</title>
        <authorList>
            <consortium name="Lawrence Berkeley National Laboratory"/>
            <person name="Van ingen-buijs V.A."/>
            <person name="Van westerhoven A.C."/>
            <person name="Haridas S."/>
            <person name="Skiadas P."/>
            <person name="Martin F."/>
            <person name="Groenewald J.Z."/>
            <person name="Crous P.W."/>
            <person name="Seidl M.F."/>
        </authorList>
    </citation>
    <scope>NUCLEOTIDE SEQUENCE [LARGE SCALE GENOMIC DNA]</scope>
    <source>
        <strain evidence="7 8">CPC 17464</strain>
    </source>
</reference>
<dbReference type="PROSITE" id="PS00463">
    <property type="entry name" value="ZN2_CY6_FUNGAL_1"/>
    <property type="match status" value="1"/>
</dbReference>
<dbReference type="PROSITE" id="PS50048">
    <property type="entry name" value="ZN2_CY6_FUNGAL_2"/>
    <property type="match status" value="1"/>
</dbReference>
<dbReference type="PANTHER" id="PTHR47424:SF15">
    <property type="entry name" value="ZN(II)2CYS6 TRANSCRIPTION FACTOR (EUROFUNG)"/>
    <property type="match status" value="1"/>
</dbReference>
<keyword evidence="4" id="KW-0539">Nucleus</keyword>
<evidence type="ECO:0000256" key="4">
    <source>
        <dbReference type="ARBA" id="ARBA00023242"/>
    </source>
</evidence>
<evidence type="ECO:0000256" key="5">
    <source>
        <dbReference type="SAM" id="MobiDB-lite"/>
    </source>
</evidence>
<evidence type="ECO:0000313" key="7">
    <source>
        <dbReference type="EMBL" id="KAK7542169.1"/>
    </source>
</evidence>
<dbReference type="SMART" id="SM00906">
    <property type="entry name" value="Fungal_trans"/>
    <property type="match status" value="1"/>
</dbReference>
<feature type="region of interest" description="Disordered" evidence="5">
    <location>
        <begin position="1"/>
        <end position="21"/>
    </location>
</feature>
<feature type="region of interest" description="Disordered" evidence="5">
    <location>
        <begin position="88"/>
        <end position="150"/>
    </location>
</feature>
<organism evidence="7 8">
    <name type="scientific">Phyllosticta citribraziliensis</name>
    <dbReference type="NCBI Taxonomy" id="989973"/>
    <lineage>
        <taxon>Eukaryota</taxon>
        <taxon>Fungi</taxon>
        <taxon>Dikarya</taxon>
        <taxon>Ascomycota</taxon>
        <taxon>Pezizomycotina</taxon>
        <taxon>Dothideomycetes</taxon>
        <taxon>Dothideomycetes incertae sedis</taxon>
        <taxon>Botryosphaeriales</taxon>
        <taxon>Phyllostictaceae</taxon>
        <taxon>Phyllosticta</taxon>
    </lineage>
</organism>
<dbReference type="InterPro" id="IPR001138">
    <property type="entry name" value="Zn2Cys6_DnaBD"/>
</dbReference>
<keyword evidence="3" id="KW-0804">Transcription</keyword>
<evidence type="ECO:0000256" key="3">
    <source>
        <dbReference type="ARBA" id="ARBA00023163"/>
    </source>
</evidence>
<dbReference type="SUPFAM" id="SSF57701">
    <property type="entry name" value="Zn2/Cys6 DNA-binding domain"/>
    <property type="match status" value="1"/>
</dbReference>
<dbReference type="PANTHER" id="PTHR47424">
    <property type="entry name" value="REGULATORY PROTEIN GAL4"/>
    <property type="match status" value="1"/>
</dbReference>
<dbReference type="Gene3D" id="4.10.240.10">
    <property type="entry name" value="Zn(2)-C6 fungal-type DNA-binding domain"/>
    <property type="match status" value="1"/>
</dbReference>
<name>A0ABR1M3L0_9PEZI</name>
<sequence>MLPSPQETAAASSPRPPRRPRAIQACGLCRSKKYKCDGVSPCSNCKRRGLSCVYRVSSAVERGSPASALQELEQKVIRLQAENARLRAVPKASSSQGTVVPAETTPQDIEASRSSVARSIQDTSSPGPGHHGTAVTESQNGTDDATPEDGTEIVEVNPHTRNVEFHGHTSSVAFIGRLREEYGCSDAESQDRPQASSQKQSLVSTFHNDVFRTQFKDAQGFEDGIDCQFFFPQSYVFLETYFNKLHYIHPILDKESFYGRCDDLWQGRFQNQPRSFIALYFSLVSLGALIRTWTEEKINGMGRFEWSRMLFEKAQHALGFPGSANDLEAAQAYMFMAKVCQNEINPNLAYTYLGMASRILLSIGANRRPAESQPQAIEASKTWWGFYTLEIELSFSLGRPDSLGMEDYHNRQPPSIDGSEIDIIPGMIGLSRIMRAISVKVYLHRLSLGQKLQSALNIELEMDAWCARLPDAIRPQFTSDVDRHCQLGDPPWAFYQRLVLQIRYYNVKMLLLRPFIVYATRHSEREPSLLDAVKKCTDAAASTIELLYETYRRQFWFRTWWYNITYLTFAVSIILFRAGRGRDGDDISSMTDTNSSPAQDQQHDYISLIEQTLTMLDIMSESVVACKTAKIIRQMLGAIRQRNNGSDTTAPNPDGTSRSEISHLFAPGGNGVGAPRSNTKATSYTTDVPYAAVTGGDLEMTHMGLESLDASLWDWSFDFRDMWDNNGNGFNGFS</sequence>
<evidence type="ECO:0000259" key="6">
    <source>
        <dbReference type="PROSITE" id="PS50048"/>
    </source>
</evidence>
<dbReference type="SMART" id="SM00066">
    <property type="entry name" value="GAL4"/>
    <property type="match status" value="1"/>
</dbReference>
<feature type="region of interest" description="Disordered" evidence="5">
    <location>
        <begin position="642"/>
        <end position="677"/>
    </location>
</feature>
<dbReference type="RefSeq" id="XP_066658462.1">
    <property type="nucleotide sequence ID" value="XM_066794437.1"/>
</dbReference>
<keyword evidence="8" id="KW-1185">Reference proteome</keyword>
<dbReference type="Proteomes" id="UP001360953">
    <property type="component" value="Unassembled WGS sequence"/>
</dbReference>
<dbReference type="Pfam" id="PF00172">
    <property type="entry name" value="Zn_clus"/>
    <property type="match status" value="1"/>
</dbReference>
<feature type="compositionally biased region" description="Polar residues" evidence="5">
    <location>
        <begin position="642"/>
        <end position="659"/>
    </location>
</feature>
<gene>
    <name evidence="7" type="ORF">J3D65DRAFT_204024</name>
</gene>
<evidence type="ECO:0000256" key="2">
    <source>
        <dbReference type="ARBA" id="ARBA00023015"/>
    </source>
</evidence>
<dbReference type="CDD" id="cd12148">
    <property type="entry name" value="fungal_TF_MHR"/>
    <property type="match status" value="1"/>
</dbReference>
<keyword evidence="1" id="KW-0479">Metal-binding</keyword>
<dbReference type="InterPro" id="IPR007219">
    <property type="entry name" value="XnlR_reg_dom"/>
</dbReference>
<evidence type="ECO:0000313" key="8">
    <source>
        <dbReference type="Proteomes" id="UP001360953"/>
    </source>
</evidence>
<proteinExistence type="predicted"/>
<dbReference type="EMBL" id="JBBPEH010000002">
    <property type="protein sequence ID" value="KAK7542169.1"/>
    <property type="molecule type" value="Genomic_DNA"/>
</dbReference>
<evidence type="ECO:0000256" key="1">
    <source>
        <dbReference type="ARBA" id="ARBA00022723"/>
    </source>
</evidence>
<dbReference type="GeneID" id="92027343"/>
<protein>
    <submittedName>
        <fullName evidence="7">C6 transcription factor</fullName>
    </submittedName>
</protein>
<dbReference type="CDD" id="cd00067">
    <property type="entry name" value="GAL4"/>
    <property type="match status" value="1"/>
</dbReference>
<dbReference type="InterPro" id="IPR051127">
    <property type="entry name" value="Fungal_SecMet_Regulators"/>
</dbReference>